<organism evidence="2 3">
    <name type="scientific">Nematostella vectensis</name>
    <name type="common">Starlet sea anemone</name>
    <dbReference type="NCBI Taxonomy" id="45351"/>
    <lineage>
        <taxon>Eukaryota</taxon>
        <taxon>Metazoa</taxon>
        <taxon>Cnidaria</taxon>
        <taxon>Anthozoa</taxon>
        <taxon>Hexacorallia</taxon>
        <taxon>Actiniaria</taxon>
        <taxon>Edwardsiidae</taxon>
        <taxon>Nematostella</taxon>
    </lineage>
</organism>
<feature type="compositionally biased region" description="Acidic residues" evidence="1">
    <location>
        <begin position="444"/>
        <end position="454"/>
    </location>
</feature>
<dbReference type="PANTHER" id="PTHR22684">
    <property type="entry name" value="NULP1-RELATED"/>
    <property type="match status" value="1"/>
</dbReference>
<reference evidence="2 3" key="1">
    <citation type="journal article" date="2007" name="Science">
        <title>Sea anemone genome reveals ancestral eumetazoan gene repertoire and genomic organization.</title>
        <authorList>
            <person name="Putnam N.H."/>
            <person name="Srivastava M."/>
            <person name="Hellsten U."/>
            <person name="Dirks B."/>
            <person name="Chapman J."/>
            <person name="Salamov A."/>
            <person name="Terry A."/>
            <person name="Shapiro H."/>
            <person name="Lindquist E."/>
            <person name="Kapitonov V.V."/>
            <person name="Jurka J."/>
            <person name="Genikhovich G."/>
            <person name="Grigoriev I.V."/>
            <person name="Lucas S.M."/>
            <person name="Steele R.E."/>
            <person name="Finnerty J.R."/>
            <person name="Technau U."/>
            <person name="Martindale M.Q."/>
            <person name="Rokhsar D.S."/>
        </authorList>
    </citation>
    <scope>NUCLEOTIDE SEQUENCE [LARGE SCALE GENOMIC DNA]</scope>
    <source>
        <strain evidence="3">CH2 X CH6</strain>
    </source>
</reference>
<evidence type="ECO:0000313" key="3">
    <source>
        <dbReference type="Proteomes" id="UP000001593"/>
    </source>
</evidence>
<dbReference type="PANTHER" id="PTHR22684:SF0">
    <property type="entry name" value="RIBOSOME QUALITY CONTROL COMPLEX SUBUNIT TCF25"/>
    <property type="match status" value="1"/>
</dbReference>
<proteinExistence type="predicted"/>
<feature type="compositionally biased region" description="Low complexity" evidence="1">
    <location>
        <begin position="455"/>
        <end position="464"/>
    </location>
</feature>
<dbReference type="STRING" id="45351.A7RQ07"/>
<evidence type="ECO:0008006" key="4">
    <source>
        <dbReference type="Google" id="ProtNLM"/>
    </source>
</evidence>
<dbReference type="GO" id="GO:1990112">
    <property type="term" value="C:RQC complex"/>
    <property type="evidence" value="ECO:0000318"/>
    <property type="project" value="GO_Central"/>
</dbReference>
<accession>A7RQ07</accession>
<dbReference type="eggNOG" id="KOG2422">
    <property type="taxonomic scope" value="Eukaryota"/>
</dbReference>
<dbReference type="InterPro" id="IPR006994">
    <property type="entry name" value="TCF25/Rqc1"/>
</dbReference>
<protein>
    <recommendedName>
        <fullName evidence="4">Transcription factor 25</fullName>
    </recommendedName>
</protein>
<feature type="non-terminal residue" evidence="2">
    <location>
        <position position="1"/>
    </location>
</feature>
<dbReference type="AlphaFoldDB" id="A7RQ07"/>
<feature type="region of interest" description="Disordered" evidence="1">
    <location>
        <begin position="437"/>
        <end position="464"/>
    </location>
</feature>
<dbReference type="Proteomes" id="UP000001593">
    <property type="component" value="Unassembled WGS sequence"/>
</dbReference>
<dbReference type="EMBL" id="DS469527">
    <property type="protein sequence ID" value="EDO46412.1"/>
    <property type="molecule type" value="Genomic_DNA"/>
</dbReference>
<dbReference type="PhylomeDB" id="A7RQ07"/>
<gene>
    <name evidence="2" type="ORF">NEMVEDRAFT_v1g89434</name>
</gene>
<dbReference type="Pfam" id="PF04910">
    <property type="entry name" value="Tcf25"/>
    <property type="match status" value="1"/>
</dbReference>
<evidence type="ECO:0000256" key="1">
    <source>
        <dbReference type="SAM" id="MobiDB-lite"/>
    </source>
</evidence>
<dbReference type="OMA" id="HAYLWEV"/>
<dbReference type="HOGENOM" id="CLU_008321_3_1_1"/>
<dbReference type="InParanoid" id="A7RQ07"/>
<name>A7RQ07_NEMVE</name>
<evidence type="ECO:0000313" key="2">
    <source>
        <dbReference type="EMBL" id="EDO46412.1"/>
    </source>
</evidence>
<keyword evidence="3" id="KW-1185">Reference proteome</keyword>
<sequence length="464" mass="52945">LVSPKDTWPNMSKSGLRMVLLENKNGCNYFAFEHSQTYQNIQFQFLDAVESLDPNNISGILQSHPYHVDSLLQLSEVCKMGEDYQMAAELIERSLYCFECSFHTLFSLTQGTSRLDYRRSENRPFFIALFRHLHYVDQRGCHRTALELCKFLLSLDPDSDPLCALLMIDFFALTSDQYSFLLRLYEEWEHHRNLSQLPNFAYSVAMAKFHLSRPTNEDKTAADDMVSLFIQRALIMFPSVLVPLLDKCNVVLDSSIANHRFFSALSLNSQTMALKQLVMLYVGRAYHVWKDPLVIDWLVTNARLVMDRVDNNDSFVDECARKRRIRYQGTPRNIYRHIILSDIKDASASLPMELSETPMMSYDPLPPADSISGYTRPERPTITSSDSNPLSMFFRSLLPSFNPQGAEGGPRPLRGADLAHGVENLMSAMRELLNTITYRGEPGGEGEDEEEQDWGENQQGEGAG</sequence>